<sequence>MNDITTCAAIASRRARSQGASSCESVGCLDMFLLQSSVDATNEDQHLEVHSNTVLGGVHRAVALTRAQRYQHMQRSHRGATQPFTASAPPTAAPSCVDTDNGATNRFGNSCEVYTHDAEQPYAGICMDPYYDDDDFTSADMCCACPKECPETQELDNPSQCEDWIHFSDSNEAGGRTSHSNLAGLGPEYHKPKELRYYGVGQLSNGEYIDMVFVNTTTYRPRNTGWNKITGAQATVNLLIGEFATLKGEFVRNHTFCPEKPVLPKITFCDIDHYQEGENEVLYLDGVSAIYTVDGDIDFDLELYEVDTVESENPVPLDYTTESIPTLVPGRTSRRYAASTGGTFGIKTVSRMFGHGCDNPTDQNQLTNITCPDESAATVDQAKRCFMAEFSNTSKFSVGFKILTDKPEEYIQQWGRNFAMAGTSIYFAREGSRTCLTRAPTSAPTFAPTATPTSSPTSKPTLEPTASPTLVPTAAPTGGPTPAPTATPTAAPTSAPTTAPTESPTGAPTSAPTMAPTASPTGFPTFVPTVAPTGEPTFAPTVIPTSAPTPAPTVTPTATPTSAPTIAPTITPTGAPTSAPTMAPTASPTGFPTFVPTVAPTGEPTFAPTAIPTSAPTPAPTVTPTATPTSAPTPAPTASPTVAPTSAPTPAPTATAPAEQTTASFPTGPVATSSASGMMPCTTSTGVVLVLPASTGENKVEVCTETGFRIGQSILITGGGHSEVHAIVSFGSIVLDTPLMHAFPAGSIVVAITPVPTPAPTPAPTAPAAPVATSSAGSMAPVQSSAVGDPHMVNVHGQRFDLMQPGVHALLHLPMKARLSNVLLHVDADAQQVGGVCADTYFMSINMTGKWVEAKVHSLGQAKGRGLYFTAGSGAAHTGTKWMVFGTVRLKVVHGRTKGGIPYLNFFVRNLREAGCLVGGLLGEDDHTEAAIPTSACRKVLDI</sequence>
<evidence type="ECO:0000313" key="2">
    <source>
        <dbReference type="EMBL" id="CAK0861658.1"/>
    </source>
</evidence>
<comment type="caution">
    <text evidence="2">The sequence shown here is derived from an EMBL/GenBank/DDBJ whole genome shotgun (WGS) entry which is preliminary data.</text>
</comment>
<dbReference type="EMBL" id="CAUYUJ010016083">
    <property type="protein sequence ID" value="CAK0861658.1"/>
    <property type="molecule type" value="Genomic_DNA"/>
</dbReference>
<feature type="compositionally biased region" description="Low complexity" evidence="1">
    <location>
        <begin position="638"/>
        <end position="664"/>
    </location>
</feature>
<feature type="compositionally biased region" description="Low complexity" evidence="1">
    <location>
        <begin position="554"/>
        <end position="589"/>
    </location>
</feature>
<gene>
    <name evidence="2" type="ORF">PCOR1329_LOCUS50271</name>
</gene>
<feature type="region of interest" description="Disordered" evidence="1">
    <location>
        <begin position="760"/>
        <end position="784"/>
    </location>
</feature>
<accession>A0ABN9UR11</accession>
<organism evidence="2 3">
    <name type="scientific">Prorocentrum cordatum</name>
    <dbReference type="NCBI Taxonomy" id="2364126"/>
    <lineage>
        <taxon>Eukaryota</taxon>
        <taxon>Sar</taxon>
        <taxon>Alveolata</taxon>
        <taxon>Dinophyceae</taxon>
        <taxon>Prorocentrales</taxon>
        <taxon>Prorocentraceae</taxon>
        <taxon>Prorocentrum</taxon>
    </lineage>
</organism>
<evidence type="ECO:0000256" key="1">
    <source>
        <dbReference type="SAM" id="MobiDB-lite"/>
    </source>
</evidence>
<dbReference type="PANTHER" id="PTHR36489">
    <property type="entry name" value="PROTEIN-COUPLED RECEPTOR GPR1, PUTATIVE-RELATED"/>
    <property type="match status" value="1"/>
</dbReference>
<keyword evidence="3" id="KW-1185">Reference proteome</keyword>
<protein>
    <submittedName>
        <fullName evidence="2">Uncharacterized protein</fullName>
    </submittedName>
</protein>
<evidence type="ECO:0000313" key="3">
    <source>
        <dbReference type="Proteomes" id="UP001189429"/>
    </source>
</evidence>
<dbReference type="Proteomes" id="UP001189429">
    <property type="component" value="Unassembled WGS sequence"/>
</dbReference>
<proteinExistence type="predicted"/>
<dbReference type="PANTHER" id="PTHR36489:SF2">
    <property type="entry name" value="APPLE DOMAIN-CONTAINING PROTEIN"/>
    <property type="match status" value="1"/>
</dbReference>
<feature type="compositionally biased region" description="Low complexity" evidence="1">
    <location>
        <begin position="486"/>
        <end position="522"/>
    </location>
</feature>
<reference evidence="2" key="1">
    <citation type="submission" date="2023-10" db="EMBL/GenBank/DDBJ databases">
        <authorList>
            <person name="Chen Y."/>
            <person name="Shah S."/>
            <person name="Dougan E. K."/>
            <person name="Thang M."/>
            <person name="Chan C."/>
        </authorList>
    </citation>
    <scope>NUCLEOTIDE SEQUENCE [LARGE SCALE GENOMIC DNA]</scope>
</reference>
<feature type="compositionally biased region" description="Low complexity" evidence="1">
    <location>
        <begin position="604"/>
        <end position="614"/>
    </location>
</feature>
<feature type="region of interest" description="Disordered" evidence="1">
    <location>
        <begin position="438"/>
        <end position="676"/>
    </location>
</feature>
<name>A0ABN9UR11_9DINO</name>
<feature type="compositionally biased region" description="Low complexity" evidence="1">
    <location>
        <begin position="438"/>
        <end position="465"/>
    </location>
</feature>